<protein>
    <submittedName>
        <fullName evidence="1">Uncharacterized protein</fullName>
    </submittedName>
</protein>
<comment type="caution">
    <text evidence="1">The sequence shown here is derived from an EMBL/GenBank/DDBJ whole genome shotgun (WGS) entry which is preliminary data.</text>
</comment>
<dbReference type="OrthoDB" id="1938220at2759"/>
<name>A0A9J5VYA8_SOLCO</name>
<sequence>MPHTALHSSLRGVDPFLITFFGAGRWRGASMDLPSKMKRLASTLSTWSKMQFSDIYAKVMEFEERVKVAEDNLLQNNTEK</sequence>
<dbReference type="EMBL" id="JACXVP010000219">
    <property type="protein sequence ID" value="KAG5568149.1"/>
    <property type="molecule type" value="Genomic_DNA"/>
</dbReference>
<evidence type="ECO:0000313" key="2">
    <source>
        <dbReference type="Proteomes" id="UP000824120"/>
    </source>
</evidence>
<evidence type="ECO:0000313" key="1">
    <source>
        <dbReference type="EMBL" id="KAG5568149.1"/>
    </source>
</evidence>
<reference evidence="1" key="1">
    <citation type="submission" date="2020-09" db="EMBL/GenBank/DDBJ databases">
        <title>De no assembly of potato wild relative species, Solanum commersonii.</title>
        <authorList>
            <person name="Cho K."/>
        </authorList>
    </citation>
    <scope>NUCLEOTIDE SEQUENCE</scope>
    <source>
        <strain evidence="1">LZ3.2</strain>
        <tissue evidence="1">Leaf</tissue>
    </source>
</reference>
<keyword evidence="2" id="KW-1185">Reference proteome</keyword>
<dbReference type="AlphaFoldDB" id="A0A9J5VYA8"/>
<proteinExistence type="predicted"/>
<accession>A0A9J5VYA8</accession>
<gene>
    <name evidence="1" type="ORF">H5410_064834</name>
</gene>
<organism evidence="1 2">
    <name type="scientific">Solanum commersonii</name>
    <name type="common">Commerson's wild potato</name>
    <name type="synonym">Commerson's nightshade</name>
    <dbReference type="NCBI Taxonomy" id="4109"/>
    <lineage>
        <taxon>Eukaryota</taxon>
        <taxon>Viridiplantae</taxon>
        <taxon>Streptophyta</taxon>
        <taxon>Embryophyta</taxon>
        <taxon>Tracheophyta</taxon>
        <taxon>Spermatophyta</taxon>
        <taxon>Magnoliopsida</taxon>
        <taxon>eudicotyledons</taxon>
        <taxon>Gunneridae</taxon>
        <taxon>Pentapetalae</taxon>
        <taxon>asterids</taxon>
        <taxon>lamiids</taxon>
        <taxon>Solanales</taxon>
        <taxon>Solanaceae</taxon>
        <taxon>Solanoideae</taxon>
        <taxon>Solaneae</taxon>
        <taxon>Solanum</taxon>
    </lineage>
</organism>
<dbReference type="Proteomes" id="UP000824120">
    <property type="component" value="Unassembled WGS sequence"/>
</dbReference>